<dbReference type="InterPro" id="IPR005811">
    <property type="entry name" value="SUCC_ACL_C"/>
</dbReference>
<sequence>MDLLEHQGKALFARHGIPVPYGTLWPNRPDWDGGYVLKAQMATGKRGKRGAIQFADSIAAVEEMAPRLSDLTLDGQRCKGVYVEQRLDIAREIYLAIALDRDRKSLVILASPNGGVDIEETSSGELLRLPIDPLVGLREYHVRAAVKHLDLSATLEVPVAEALTSLYALVVAEDATLAEINPLVLTVSGEVYAADAKVTLDNNAAFRREALEQMQQDSADDRSPLETGVASAGATGIEINTGGEIMAVVSGAGLMMATLDLLSERGLSVRGVVDLGGSVLAGGEALGRVFEAVSDANPLITFFNAYLHTALCDELARMLVEAQKIAPLRGRVVIRLKGRNSESGRAMLTEQGFEVFEDLSAAIEAVTHYKGRS</sequence>
<dbReference type="GO" id="GO:0046872">
    <property type="term" value="F:metal ion binding"/>
    <property type="evidence" value="ECO:0007669"/>
    <property type="project" value="UniProtKB-KW"/>
</dbReference>
<dbReference type="SUPFAM" id="SSF56059">
    <property type="entry name" value="Glutathione synthetase ATP-binding domain-like"/>
    <property type="match status" value="1"/>
</dbReference>
<evidence type="ECO:0000313" key="11">
    <source>
        <dbReference type="Proteomes" id="UP000581135"/>
    </source>
</evidence>
<dbReference type="InterPro" id="IPR013650">
    <property type="entry name" value="ATP-grasp_succ-CoA_synth-type"/>
</dbReference>
<dbReference type="EC" id="6.2.1.5" evidence="10"/>
<dbReference type="GO" id="GO:0006104">
    <property type="term" value="P:succinyl-CoA metabolic process"/>
    <property type="evidence" value="ECO:0007669"/>
    <property type="project" value="TreeGrafter"/>
</dbReference>
<keyword evidence="6" id="KW-0547">Nucleotide-binding</keyword>
<dbReference type="GO" id="GO:0004775">
    <property type="term" value="F:succinate-CoA ligase (ADP-forming) activity"/>
    <property type="evidence" value="ECO:0007669"/>
    <property type="project" value="UniProtKB-EC"/>
</dbReference>
<proteinExistence type="inferred from homology"/>
<evidence type="ECO:0000313" key="10">
    <source>
        <dbReference type="EMBL" id="MBB3063745.1"/>
    </source>
</evidence>
<dbReference type="InterPro" id="IPR005809">
    <property type="entry name" value="Succ_CoA_ligase-like_bsu"/>
</dbReference>
<dbReference type="PANTHER" id="PTHR11815">
    <property type="entry name" value="SUCCINYL-COA SYNTHETASE BETA CHAIN"/>
    <property type="match status" value="1"/>
</dbReference>
<keyword evidence="5" id="KW-0479">Metal-binding</keyword>
<name>A0A839SRV0_9PROT</name>
<dbReference type="PANTHER" id="PTHR11815:SF10">
    <property type="entry name" value="SUCCINATE--COA LIGASE [GDP-FORMING] SUBUNIT BETA, MITOCHONDRIAL"/>
    <property type="match status" value="1"/>
</dbReference>
<evidence type="ECO:0000256" key="4">
    <source>
        <dbReference type="ARBA" id="ARBA00022598"/>
    </source>
</evidence>
<dbReference type="GO" id="GO:0006099">
    <property type="term" value="P:tricarboxylic acid cycle"/>
    <property type="evidence" value="ECO:0007669"/>
    <property type="project" value="UniProtKB-KW"/>
</dbReference>
<dbReference type="Gene3D" id="3.40.50.261">
    <property type="entry name" value="Succinyl-CoA synthetase domains"/>
    <property type="match status" value="1"/>
</dbReference>
<dbReference type="Gene3D" id="3.30.1490.20">
    <property type="entry name" value="ATP-grasp fold, A domain"/>
    <property type="match status" value="1"/>
</dbReference>
<dbReference type="RefSeq" id="WP_183414567.1">
    <property type="nucleotide sequence ID" value="NZ_JACHXA010000001.1"/>
</dbReference>
<dbReference type="Pfam" id="PF00549">
    <property type="entry name" value="Ligase_CoA"/>
    <property type="match status" value="1"/>
</dbReference>
<dbReference type="Pfam" id="PF08442">
    <property type="entry name" value="ATP-grasp_2"/>
    <property type="match status" value="1"/>
</dbReference>
<organism evidence="10 11">
    <name type="scientific">Limibacillus halophilus</name>
    <dbReference type="NCBI Taxonomy" id="1579333"/>
    <lineage>
        <taxon>Bacteria</taxon>
        <taxon>Pseudomonadati</taxon>
        <taxon>Pseudomonadota</taxon>
        <taxon>Alphaproteobacteria</taxon>
        <taxon>Rhodospirillales</taxon>
        <taxon>Rhodovibrionaceae</taxon>
        <taxon>Limibacillus</taxon>
    </lineage>
</organism>
<dbReference type="AlphaFoldDB" id="A0A839SRV0"/>
<keyword evidence="11" id="KW-1185">Reference proteome</keyword>
<keyword evidence="4 10" id="KW-0436">Ligase</keyword>
<evidence type="ECO:0000259" key="9">
    <source>
        <dbReference type="Pfam" id="PF08442"/>
    </source>
</evidence>
<comment type="caution">
    <text evidence="10">The sequence shown here is derived from an EMBL/GenBank/DDBJ whole genome shotgun (WGS) entry which is preliminary data.</text>
</comment>
<evidence type="ECO:0000256" key="7">
    <source>
        <dbReference type="ARBA" id="ARBA00022842"/>
    </source>
</evidence>
<feature type="domain" description="ATP-grasp fold succinyl-CoA synthetase-type" evidence="9">
    <location>
        <begin position="3"/>
        <end position="184"/>
    </location>
</feature>
<feature type="domain" description="ATP-citrate synthase/succinyl-CoA ligase C-terminal" evidence="8">
    <location>
        <begin position="248"/>
        <end position="365"/>
    </location>
</feature>
<dbReference type="PIRSF" id="PIRSF001554">
    <property type="entry name" value="SucCS_beta"/>
    <property type="match status" value="1"/>
</dbReference>
<comment type="similarity">
    <text evidence="2">Belongs to the succinate/malate CoA ligase beta subunit family.</text>
</comment>
<accession>A0A839SRV0</accession>
<keyword evidence="3" id="KW-0816">Tricarboxylic acid cycle</keyword>
<evidence type="ECO:0000256" key="6">
    <source>
        <dbReference type="ARBA" id="ARBA00022741"/>
    </source>
</evidence>
<reference evidence="10 11" key="1">
    <citation type="submission" date="2020-08" db="EMBL/GenBank/DDBJ databases">
        <title>Genomic Encyclopedia of Type Strains, Phase III (KMG-III): the genomes of soil and plant-associated and newly described type strains.</title>
        <authorList>
            <person name="Whitman W."/>
        </authorList>
    </citation>
    <scope>NUCLEOTIDE SEQUENCE [LARGE SCALE GENOMIC DNA]</scope>
    <source>
        <strain evidence="10 11">CECT 8803</strain>
    </source>
</reference>
<dbReference type="InterPro" id="IPR016102">
    <property type="entry name" value="Succinyl-CoA_synth-like"/>
</dbReference>
<dbReference type="Gene3D" id="3.30.470.20">
    <property type="entry name" value="ATP-grasp fold, B domain"/>
    <property type="match status" value="1"/>
</dbReference>
<dbReference type="EMBL" id="JACHXA010000001">
    <property type="protein sequence ID" value="MBB3063745.1"/>
    <property type="molecule type" value="Genomic_DNA"/>
</dbReference>
<comment type="cofactor">
    <cofactor evidence="1">
        <name>Mg(2+)</name>
        <dbReference type="ChEBI" id="CHEBI:18420"/>
    </cofactor>
</comment>
<evidence type="ECO:0000256" key="1">
    <source>
        <dbReference type="ARBA" id="ARBA00001946"/>
    </source>
</evidence>
<dbReference type="Proteomes" id="UP000581135">
    <property type="component" value="Unassembled WGS sequence"/>
</dbReference>
<dbReference type="FunFam" id="3.30.470.20:FF:000002">
    <property type="entry name" value="Succinate--CoA ligase [ADP-forming] subunit beta"/>
    <property type="match status" value="1"/>
</dbReference>
<protein>
    <submittedName>
        <fullName evidence="10">Succinyl-CoA synthetase beta subunit</fullName>
        <ecNumber evidence="10">6.2.1.5</ecNumber>
    </submittedName>
</protein>
<evidence type="ECO:0000259" key="8">
    <source>
        <dbReference type="Pfam" id="PF00549"/>
    </source>
</evidence>
<keyword evidence="7" id="KW-0460">Magnesium</keyword>
<dbReference type="SUPFAM" id="SSF52210">
    <property type="entry name" value="Succinyl-CoA synthetase domains"/>
    <property type="match status" value="1"/>
</dbReference>
<evidence type="ECO:0000256" key="2">
    <source>
        <dbReference type="ARBA" id="ARBA00009182"/>
    </source>
</evidence>
<dbReference type="GO" id="GO:0042709">
    <property type="term" value="C:succinate-CoA ligase complex"/>
    <property type="evidence" value="ECO:0007669"/>
    <property type="project" value="TreeGrafter"/>
</dbReference>
<evidence type="ECO:0000256" key="3">
    <source>
        <dbReference type="ARBA" id="ARBA00022532"/>
    </source>
</evidence>
<dbReference type="GO" id="GO:0005524">
    <property type="term" value="F:ATP binding"/>
    <property type="evidence" value="ECO:0007669"/>
    <property type="project" value="InterPro"/>
</dbReference>
<dbReference type="InterPro" id="IPR013815">
    <property type="entry name" value="ATP_grasp_subdomain_1"/>
</dbReference>
<gene>
    <name evidence="10" type="ORF">FHR98_000010</name>
</gene>
<evidence type="ECO:0000256" key="5">
    <source>
        <dbReference type="ARBA" id="ARBA00022723"/>
    </source>
</evidence>